<dbReference type="PROSITE" id="PS00893">
    <property type="entry name" value="NUDIX_BOX"/>
    <property type="match status" value="1"/>
</dbReference>
<protein>
    <recommendedName>
        <fullName evidence="4 6">Phosphatase NudJ</fullName>
        <ecNumber evidence="6">3.6.1.-</ecNumber>
    </recommendedName>
</protein>
<reference evidence="8 9" key="1">
    <citation type="submission" date="2024-09" db="EMBL/GenBank/DDBJ databases">
        <authorList>
            <person name="Zhang Y."/>
        </authorList>
    </citation>
    <scope>NUCLEOTIDE SEQUENCE [LARGE SCALE GENOMIC DNA]</scope>
    <source>
        <strain evidence="8 9">ZJ318</strain>
    </source>
</reference>
<evidence type="ECO:0000256" key="4">
    <source>
        <dbReference type="ARBA" id="ARBA00015552"/>
    </source>
</evidence>
<sequence>MSLYPANNNEVISVAEKLRYKPNVTVACIIHAPTEDKYLLVEEWIEGEQRFNQPAGHLEANESLIQACKREVFEETGLTLEPQGLVGIYQFSASEALAFVRFTFFVQVDALLPPQPQDADIDTAHWLSFEQIEAKTQQLRSPLVLDCLKDYRHQQQQGQTYSLELLNSQRLTGCQR</sequence>
<evidence type="ECO:0000256" key="6">
    <source>
        <dbReference type="RuleBase" id="RU364043"/>
    </source>
</evidence>
<dbReference type="PROSITE" id="PS51462">
    <property type="entry name" value="NUDIX"/>
    <property type="match status" value="1"/>
</dbReference>
<evidence type="ECO:0000256" key="5">
    <source>
        <dbReference type="ARBA" id="ARBA00022801"/>
    </source>
</evidence>
<evidence type="ECO:0000259" key="7">
    <source>
        <dbReference type="PROSITE" id="PS51462"/>
    </source>
</evidence>
<comment type="subunit">
    <text evidence="3 6">Monomer.</text>
</comment>
<dbReference type="EC" id="3.6.1.-" evidence="6"/>
<gene>
    <name evidence="6" type="primary">nudJ</name>
    <name evidence="8" type="ORF">ACE02W_14165</name>
</gene>
<evidence type="ECO:0000256" key="3">
    <source>
        <dbReference type="ARBA" id="ARBA00011245"/>
    </source>
</evidence>
<dbReference type="InterPro" id="IPR000086">
    <property type="entry name" value="NUDIX_hydrolase_dom"/>
</dbReference>
<dbReference type="PANTHER" id="PTHR43222">
    <property type="entry name" value="NUDIX HYDROLASE 23"/>
    <property type="match status" value="1"/>
</dbReference>
<dbReference type="Gene3D" id="3.90.79.10">
    <property type="entry name" value="Nucleoside Triphosphate Pyrophosphohydrolase"/>
    <property type="match status" value="1"/>
</dbReference>
<organism evidence="8 9">
    <name type="scientific">Shewanella mangrovisoli</name>
    <dbReference type="NCBI Taxonomy" id="2864211"/>
    <lineage>
        <taxon>Bacteria</taxon>
        <taxon>Pseudomonadati</taxon>
        <taxon>Pseudomonadota</taxon>
        <taxon>Gammaproteobacteria</taxon>
        <taxon>Alteromonadales</taxon>
        <taxon>Shewanellaceae</taxon>
        <taxon>Shewanella</taxon>
    </lineage>
</organism>
<dbReference type="Pfam" id="PF00293">
    <property type="entry name" value="NUDIX"/>
    <property type="match status" value="1"/>
</dbReference>
<dbReference type="SUPFAM" id="SSF55811">
    <property type="entry name" value="Nudix"/>
    <property type="match status" value="1"/>
</dbReference>
<evidence type="ECO:0000256" key="2">
    <source>
        <dbReference type="ARBA" id="ARBA00007608"/>
    </source>
</evidence>
<name>A0ABV4VL51_9GAMM</name>
<keyword evidence="5 6" id="KW-0378">Hydrolase</keyword>
<dbReference type="InterPro" id="IPR015797">
    <property type="entry name" value="NUDIX_hydrolase-like_dom_sf"/>
</dbReference>
<feature type="domain" description="Nudix hydrolase" evidence="7">
    <location>
        <begin position="21"/>
        <end position="149"/>
    </location>
</feature>
<evidence type="ECO:0000256" key="1">
    <source>
        <dbReference type="ARBA" id="ARBA00001946"/>
    </source>
</evidence>
<dbReference type="CDD" id="cd03675">
    <property type="entry name" value="NUDIX_Hydrolase"/>
    <property type="match status" value="1"/>
</dbReference>
<dbReference type="InterPro" id="IPR033713">
    <property type="entry name" value="NudJ"/>
</dbReference>
<evidence type="ECO:0000313" key="8">
    <source>
        <dbReference type="EMBL" id="MFB2620957.1"/>
    </source>
</evidence>
<comment type="similarity">
    <text evidence="2 6">Belongs to the Nudix hydrolase family. NudJ subfamily.</text>
</comment>
<keyword evidence="9" id="KW-1185">Reference proteome</keyword>
<accession>A0ABV4VL51</accession>
<proteinExistence type="inferred from homology"/>
<dbReference type="PANTHER" id="PTHR43222:SF11">
    <property type="entry name" value="PHOSPHATASE NUDJ"/>
    <property type="match status" value="1"/>
</dbReference>
<dbReference type="EMBL" id="JBHFGU010000004">
    <property type="protein sequence ID" value="MFB2620957.1"/>
    <property type="molecule type" value="Genomic_DNA"/>
</dbReference>
<dbReference type="Proteomes" id="UP001576708">
    <property type="component" value="Unassembled WGS sequence"/>
</dbReference>
<evidence type="ECO:0000313" key="9">
    <source>
        <dbReference type="Proteomes" id="UP001576708"/>
    </source>
</evidence>
<keyword evidence="6" id="KW-0460">Magnesium</keyword>
<dbReference type="InterPro" id="IPR020084">
    <property type="entry name" value="NUDIX_hydrolase_CS"/>
</dbReference>
<comment type="caution">
    <text evidence="8">The sequence shown here is derived from an EMBL/GenBank/DDBJ whole genome shotgun (WGS) entry which is preliminary data.</text>
</comment>
<comment type="cofactor">
    <cofactor evidence="1 6">
        <name>Mg(2+)</name>
        <dbReference type="ChEBI" id="CHEBI:18420"/>
    </cofactor>
</comment>
<dbReference type="RefSeq" id="WP_342202090.1">
    <property type="nucleotide sequence ID" value="NZ_JBCATE010000004.1"/>
</dbReference>
<dbReference type="GO" id="GO:0016787">
    <property type="term" value="F:hydrolase activity"/>
    <property type="evidence" value="ECO:0007669"/>
    <property type="project" value="UniProtKB-KW"/>
</dbReference>